<evidence type="ECO:0000313" key="1">
    <source>
        <dbReference type="EMBL" id="OLQ95187.1"/>
    </source>
</evidence>
<dbReference type="Proteomes" id="UP000186206">
    <property type="component" value="Unassembled WGS sequence"/>
</dbReference>
<dbReference type="EMBL" id="MJMI01000044">
    <property type="protein sequence ID" value="OLQ95187.1"/>
    <property type="molecule type" value="Genomic_DNA"/>
</dbReference>
<protein>
    <submittedName>
        <fullName evidence="2">TIGR02647 family protein</fullName>
    </submittedName>
</protein>
<name>A0A3N3E7D3_9VIBR</name>
<dbReference type="RefSeq" id="WP_075648006.1">
    <property type="nucleotide sequence ID" value="NZ_AP019657.1"/>
</dbReference>
<dbReference type="AlphaFoldDB" id="A0A3N3E7D3"/>
<gene>
    <name evidence="1" type="ORF">BIY21_06995</name>
    <name evidence="2" type="ORF">EGH82_00165</name>
    <name evidence="3" type="ORF">EGH82_00660</name>
</gene>
<dbReference type="Proteomes" id="UP000278792">
    <property type="component" value="Unassembled WGS sequence"/>
</dbReference>
<keyword evidence="4" id="KW-1185">Reference proteome</keyword>
<dbReference type="InterPro" id="IPR013468">
    <property type="entry name" value="CHP02647"/>
</dbReference>
<proteinExistence type="predicted"/>
<comment type="caution">
    <text evidence="2">The sequence shown here is derived from an EMBL/GenBank/DDBJ whole genome shotgun (WGS) entry which is preliminary data.</text>
</comment>
<dbReference type="Pfam" id="PF18918">
    <property type="entry name" value="DUF5669"/>
    <property type="match status" value="1"/>
</dbReference>
<dbReference type="EMBL" id="RKIK01000001">
    <property type="protein sequence ID" value="ROV62489.1"/>
    <property type="molecule type" value="Genomic_DNA"/>
</dbReference>
<organism evidence="2 5">
    <name type="scientific">Vibrio ponticus</name>
    <dbReference type="NCBI Taxonomy" id="265668"/>
    <lineage>
        <taxon>Bacteria</taxon>
        <taxon>Pseudomonadati</taxon>
        <taxon>Pseudomonadota</taxon>
        <taxon>Gammaproteobacteria</taxon>
        <taxon>Vibrionales</taxon>
        <taxon>Vibrionaceae</taxon>
        <taxon>Vibrio</taxon>
    </lineage>
</organism>
<reference evidence="1 4" key="1">
    <citation type="submission" date="2016-09" db="EMBL/GenBank/DDBJ databases">
        <title>Genomic Taxonomy of the Vibrionaceae.</title>
        <authorList>
            <person name="Gonzalez-Castillo A."/>
            <person name="Gomez-Gil B."/>
            <person name="Enciso-Ibarra K."/>
        </authorList>
    </citation>
    <scope>NUCLEOTIDE SEQUENCE [LARGE SCALE GENOMIC DNA]</scope>
    <source>
        <strain evidence="1 4">CAIM 1731</strain>
    </source>
</reference>
<evidence type="ECO:0000313" key="3">
    <source>
        <dbReference type="EMBL" id="ROV62578.1"/>
    </source>
</evidence>
<reference evidence="2 5" key="2">
    <citation type="submission" date="2018-11" db="EMBL/GenBank/DDBJ databases">
        <title>Vibrio ponticus strain CAIM 1751 pathogenic for the snapper Lutjanus guttatus.</title>
        <authorList>
            <person name="Soto-Rodriguez S."/>
            <person name="Lozano-Olvera R."/>
            <person name="Gomez-Gil B."/>
        </authorList>
    </citation>
    <scope>NUCLEOTIDE SEQUENCE [LARGE SCALE GENOMIC DNA]</scope>
    <source>
        <strain evidence="2 5">CAIM 1751</strain>
    </source>
</reference>
<evidence type="ECO:0000313" key="4">
    <source>
        <dbReference type="Proteomes" id="UP000186206"/>
    </source>
</evidence>
<dbReference type="NCBIfam" id="TIGR02647">
    <property type="entry name" value="DNA"/>
    <property type="match status" value="1"/>
</dbReference>
<evidence type="ECO:0000313" key="5">
    <source>
        <dbReference type="Proteomes" id="UP000278792"/>
    </source>
</evidence>
<accession>A0A3N3E7D3</accession>
<evidence type="ECO:0000313" key="2">
    <source>
        <dbReference type="EMBL" id="ROV62489.1"/>
    </source>
</evidence>
<dbReference type="OrthoDB" id="5600572at2"/>
<sequence>MKYLPEHLSELNLLLQFDLSSAATGIKVHSDASEEMQQAVTRLYEKGLCTLPDGGYLTDEGIEVAEHADKILRVLKSAK</sequence>
<dbReference type="EMBL" id="RKIK01000001">
    <property type="protein sequence ID" value="ROV62578.1"/>
    <property type="molecule type" value="Genomic_DNA"/>
</dbReference>